<feature type="region of interest" description="Disordered" evidence="4">
    <location>
        <begin position="1045"/>
        <end position="1073"/>
    </location>
</feature>
<dbReference type="InterPro" id="IPR039537">
    <property type="entry name" value="Retrotran_Ty1/copia-like"/>
</dbReference>
<feature type="compositionally biased region" description="Low complexity" evidence="4">
    <location>
        <begin position="1800"/>
        <end position="1835"/>
    </location>
</feature>
<feature type="compositionally biased region" description="Polar residues" evidence="4">
    <location>
        <begin position="371"/>
        <end position="394"/>
    </location>
</feature>
<proteinExistence type="predicted"/>
<dbReference type="SUPFAM" id="SSF56672">
    <property type="entry name" value="DNA/RNA polymerases"/>
    <property type="match status" value="1"/>
</dbReference>
<keyword evidence="3" id="KW-0175">Coiled coil</keyword>
<evidence type="ECO:0000256" key="3">
    <source>
        <dbReference type="SAM" id="Coils"/>
    </source>
</evidence>
<feature type="region of interest" description="Disordered" evidence="4">
    <location>
        <begin position="2032"/>
        <end position="2072"/>
    </location>
</feature>
<dbReference type="PROSITE" id="PS50994">
    <property type="entry name" value="INTEGRASE"/>
    <property type="match status" value="1"/>
</dbReference>
<dbReference type="PANTHER" id="PTHR42648">
    <property type="entry name" value="TRANSPOSASE, PUTATIVE-RELATED"/>
    <property type="match status" value="1"/>
</dbReference>
<gene>
    <name evidence="6" type="ORF">Tco_1005161</name>
</gene>
<dbReference type="Pfam" id="PF07727">
    <property type="entry name" value="RVT_2"/>
    <property type="match status" value="1"/>
</dbReference>
<evidence type="ECO:0000313" key="6">
    <source>
        <dbReference type="EMBL" id="GJT61628.1"/>
    </source>
</evidence>
<dbReference type="Pfam" id="PF14223">
    <property type="entry name" value="Retrotran_gag_2"/>
    <property type="match status" value="1"/>
</dbReference>
<dbReference type="InterPro" id="IPR013103">
    <property type="entry name" value="RVT_2"/>
</dbReference>
<dbReference type="PANTHER" id="PTHR42648:SF32">
    <property type="entry name" value="RIBONUCLEASE H-LIKE DOMAIN, GAG-PRE-INTEGRASE DOMAIN PROTEIN-RELATED"/>
    <property type="match status" value="1"/>
</dbReference>
<feature type="region of interest" description="Disordered" evidence="4">
    <location>
        <begin position="1800"/>
        <end position="1840"/>
    </location>
</feature>
<dbReference type="Pfam" id="PF25597">
    <property type="entry name" value="SH3_retrovirus"/>
    <property type="match status" value="1"/>
</dbReference>
<feature type="compositionally biased region" description="Polar residues" evidence="4">
    <location>
        <begin position="303"/>
        <end position="331"/>
    </location>
</feature>
<dbReference type="EMBL" id="BQNB010017305">
    <property type="protein sequence ID" value="GJT61628.1"/>
    <property type="molecule type" value="Genomic_DNA"/>
</dbReference>
<protein>
    <submittedName>
        <fullName evidence="6">Ribonuclease H-like domain-containing protein</fullName>
    </submittedName>
</protein>
<feature type="region of interest" description="Disordered" evidence="4">
    <location>
        <begin position="371"/>
        <end position="398"/>
    </location>
</feature>
<feature type="compositionally biased region" description="Polar residues" evidence="4">
    <location>
        <begin position="648"/>
        <end position="664"/>
    </location>
</feature>
<feature type="domain" description="Integrase catalytic" evidence="5">
    <location>
        <begin position="786"/>
        <end position="952"/>
    </location>
</feature>
<dbReference type="Gene3D" id="3.30.420.10">
    <property type="entry name" value="Ribonuclease H-like superfamily/Ribonuclease H"/>
    <property type="match status" value="1"/>
</dbReference>
<dbReference type="Pfam" id="PF00665">
    <property type="entry name" value="rve"/>
    <property type="match status" value="1"/>
</dbReference>
<feature type="region of interest" description="Disordered" evidence="4">
    <location>
        <begin position="299"/>
        <end position="338"/>
    </location>
</feature>
<sequence>MFGEEPAPQMAPVESPQMISTVKLPMLKKVIMNGDEPIQTTKDENDVKTEVPPKTTQALLQRQKERKAKSILLLAIPNEYQLRFRTIKDAKSLWAAIKSRFGGNVESKKMQNNVLKQQFKNFSVSNIEGLDKAYDRNKEGINELDIDDLYNNLKVFKADIKGSSGSSSNSHNVAFLSAEDANSINEVNTANGVSTTTGHSSQGQASSSSYTNDLMFSFFTDQSRQCFNCASWIGGYGIGVLAQDEPTEFCSHGVHFKSSGSGHRGLESVEAQLVIHQKNEGVYEKNITVLEFEVKDKGYGDQLNENDSSGSELFNSVFDSRSSDGDGNQTNDRFKKNNEYHAVPPPLTGNYMPPLADLSFAGLDDSVYRPTTNKTSASVSQVETSNTPPSNTSVEMPRVESVRPNRVIIEDLVSDDEENIFQYEDSQTTVKPSFKKIELTKARNETVKSDKQAVKPRMVTQSPKVDRKDWNRKMTQKLGLGFGFTKKACFVCGSHNHLIKDCDFHEKRMPKESVLRKGTGHKEVRPIWNNTQRINHQNKFVPTAVLTRSGRIPVSTAKQYVNTATPKNRVNVSKSKINTFPKSHSPIRRPFYKSTVLNTRVSKEKVNTVRVNGVNTAGQTAVSTVKGNGVTAVKASAGCVWRPKKTDLNNGSKDNSGSWISKRGNPQQALKYKGMFDSRCSSHMTGNKALLTDYQDIDGDFEDVFFVKELKFNLFSVLQMCDKKNSILFTETECLVLSPDFKLIDESQGNLVRGLPSNTFENDHTCVACQKGKQHKASCKTKLVSSISQPLQMLHMDLFGLTSVSSINHKTYCLVVTDDFSRFSWIFFLATKSETSGILKKFITEIENQLNHKVKVIWSDNGTEFKNREMDEFCGQKGIKREYSVAKTPQQNGVAERKNRTLIEEARTMLADSLLPTVFWGVAVNTACYVLNRVLVTKPHNKTPYELIIGRAPSISFMRPFGCPITILNTLDPLGKFDGKAEEGFLVVYYVNSKAFRVFNTETKKVEENLHVNFLENKPNITGQGPKWLFDIDSLTNSMNSQPVFVGNQTNKNSGPQETNGNTGLKKNVDAGQTKEENVSTQQYIVFPLWSSISSSYKSSNDKAKDYTVDDDACRKTEKITRASSTNNFITVSTPVNTASASRTFSPVGPSSGPSFVPFGGSFPIDVANLPHDSLMPKLEDNVEIQSTGIFGNAYDDHDLETLNTPYADQSVGAEADFNNMEPSTVVSPIPTTRVHSIHPKAQIIGDPKSAVQTRGMTKKNFGEHAMISYIQRQRRTNHKDFQNCLFACFLSQHEPIKISQALDDEKKVYKVEKALYGLHQAPRAWYETLSTYLLDNGFHRGQIDKTLFIKRLKGDILLVQVYVDDIIFGSTKKSLCDEFEQIMHNRFQMSSMGELTFFLGLQVKQKEDGIFISQDKYVGEILKKFGFSSVRTASTPMETNKALTKDKDGEDVDVHLYRSMIGSLMYLTSSRPDIMFSICACSRFQVQSKVSYLNAVKRIFRYLKGQPKLGLWYPKDSPLTLEAFSDSDYVGASLDRKSTTGGCQFLGSRLISWQCKKQTVVANSTTEAEYIAASRCYGQVIWFQNQMLDYGFIFMQIKIHLDNESAICVVKNPVYHSKTKHIEIRHHFIRDSYEKRLIEMVKIHTDNNVADLLTKAFDVRRFNFLVASIGKRGQDTKIPQFGGPPIKVGGEAVHKDLGDRMERVATTASSFEAEQDRTVYALIENPTIYVSFIKQFLRTATAGTSANGEVELTATIEGQVKTITKASLRRHLKLEDNVGITTLPNSEIFEQLALMGAPKTSPSRITSSPSLSPQHTPVNTSSTSQPPNTQPTPNAEEAVLMPHESPLYSVYSLRRDEGSLSLNELTDLCTSLSKKVEGLESKLKQTKQTYSTALTKLILRVKKLEQIVKESKSRRRVRVVESDDDEDLEDPSKKGRSLIEELDMDARISLVPPHVLDEGRNDDTHIYDLLAEQLGVFSTATALTDAAKRRRSVKTAQTYTRRRRSVSTGSGRVSTATRIVSTADVSTASKLGSTTSKLGSTAGVKAKDKGKAIMQESEPPKKVKKRVSSAG</sequence>
<dbReference type="Proteomes" id="UP001151760">
    <property type="component" value="Unassembled WGS sequence"/>
</dbReference>
<reference evidence="6" key="2">
    <citation type="submission" date="2022-01" db="EMBL/GenBank/DDBJ databases">
        <authorList>
            <person name="Yamashiro T."/>
            <person name="Shiraishi A."/>
            <person name="Satake H."/>
            <person name="Nakayama K."/>
        </authorList>
    </citation>
    <scope>NUCLEOTIDE SEQUENCE</scope>
</reference>
<dbReference type="InterPro" id="IPR036397">
    <property type="entry name" value="RNaseH_sf"/>
</dbReference>
<dbReference type="CDD" id="cd09272">
    <property type="entry name" value="RNase_HI_RT_Ty1"/>
    <property type="match status" value="1"/>
</dbReference>
<evidence type="ECO:0000256" key="1">
    <source>
        <dbReference type="ARBA" id="ARBA00022723"/>
    </source>
</evidence>
<evidence type="ECO:0000259" key="5">
    <source>
        <dbReference type="PROSITE" id="PS50994"/>
    </source>
</evidence>
<dbReference type="InterPro" id="IPR043502">
    <property type="entry name" value="DNA/RNA_pol_sf"/>
</dbReference>
<reference evidence="6" key="1">
    <citation type="journal article" date="2022" name="Int. J. Mol. Sci.">
        <title>Draft Genome of Tanacetum Coccineum: Genomic Comparison of Closely Related Tanacetum-Family Plants.</title>
        <authorList>
            <person name="Yamashiro T."/>
            <person name="Shiraishi A."/>
            <person name="Nakayama K."/>
            <person name="Satake H."/>
        </authorList>
    </citation>
    <scope>NUCLEOTIDE SEQUENCE</scope>
</reference>
<dbReference type="InterPro" id="IPR012337">
    <property type="entry name" value="RNaseH-like_sf"/>
</dbReference>
<keyword evidence="1" id="KW-0479">Metal-binding</keyword>
<feature type="region of interest" description="Disordered" evidence="4">
    <location>
        <begin position="645"/>
        <end position="664"/>
    </location>
</feature>
<feature type="compositionally biased region" description="Basic residues" evidence="4">
    <location>
        <begin position="2063"/>
        <end position="2072"/>
    </location>
</feature>
<feature type="compositionally biased region" description="Polar residues" evidence="4">
    <location>
        <begin position="1045"/>
        <end position="1065"/>
    </location>
</feature>
<dbReference type="InterPro" id="IPR001584">
    <property type="entry name" value="Integrase_cat-core"/>
</dbReference>
<evidence type="ECO:0000313" key="7">
    <source>
        <dbReference type="Proteomes" id="UP001151760"/>
    </source>
</evidence>
<keyword evidence="2" id="KW-0378">Hydrolase</keyword>
<dbReference type="SUPFAM" id="SSF53098">
    <property type="entry name" value="Ribonuclease H-like"/>
    <property type="match status" value="1"/>
</dbReference>
<dbReference type="InterPro" id="IPR057670">
    <property type="entry name" value="SH3_retrovirus"/>
</dbReference>
<accession>A0ABQ5FF14</accession>
<organism evidence="6 7">
    <name type="scientific">Tanacetum coccineum</name>
    <dbReference type="NCBI Taxonomy" id="301880"/>
    <lineage>
        <taxon>Eukaryota</taxon>
        <taxon>Viridiplantae</taxon>
        <taxon>Streptophyta</taxon>
        <taxon>Embryophyta</taxon>
        <taxon>Tracheophyta</taxon>
        <taxon>Spermatophyta</taxon>
        <taxon>Magnoliopsida</taxon>
        <taxon>eudicotyledons</taxon>
        <taxon>Gunneridae</taxon>
        <taxon>Pentapetalae</taxon>
        <taxon>asterids</taxon>
        <taxon>campanulids</taxon>
        <taxon>Asterales</taxon>
        <taxon>Asteraceae</taxon>
        <taxon>Asteroideae</taxon>
        <taxon>Anthemideae</taxon>
        <taxon>Anthemidinae</taxon>
        <taxon>Tanacetum</taxon>
    </lineage>
</organism>
<evidence type="ECO:0000256" key="4">
    <source>
        <dbReference type="SAM" id="MobiDB-lite"/>
    </source>
</evidence>
<comment type="caution">
    <text evidence="6">The sequence shown here is derived from an EMBL/GenBank/DDBJ whole genome shotgun (WGS) entry which is preliminary data.</text>
</comment>
<evidence type="ECO:0000256" key="2">
    <source>
        <dbReference type="ARBA" id="ARBA00022801"/>
    </source>
</evidence>
<name>A0ABQ5FF14_9ASTR</name>
<feature type="coiled-coil region" evidence="3">
    <location>
        <begin position="1863"/>
        <end position="1915"/>
    </location>
</feature>
<keyword evidence="7" id="KW-1185">Reference proteome</keyword>